<gene>
    <name evidence="2" type="ORF">EZS28_039875</name>
</gene>
<feature type="non-terminal residue" evidence="2">
    <location>
        <position position="190"/>
    </location>
</feature>
<evidence type="ECO:0000313" key="3">
    <source>
        <dbReference type="Proteomes" id="UP000324800"/>
    </source>
</evidence>
<proteinExistence type="predicted"/>
<dbReference type="Proteomes" id="UP000324800">
    <property type="component" value="Unassembled WGS sequence"/>
</dbReference>
<accession>A0A5J4U2M5</accession>
<evidence type="ECO:0000313" key="2">
    <source>
        <dbReference type="EMBL" id="KAA6364598.1"/>
    </source>
</evidence>
<organism evidence="2 3">
    <name type="scientific">Streblomastix strix</name>
    <dbReference type="NCBI Taxonomy" id="222440"/>
    <lineage>
        <taxon>Eukaryota</taxon>
        <taxon>Metamonada</taxon>
        <taxon>Preaxostyla</taxon>
        <taxon>Oxymonadida</taxon>
        <taxon>Streblomastigidae</taxon>
        <taxon>Streblomastix</taxon>
    </lineage>
</organism>
<sequence>MQTQPEPLYTRSSAEVQSLTNLKKELKIESSENFKDKLSTVPQILLPSPLPPSFDIQTSSNNTTQHINTFIPKIPPPLVLQQTSQTSQQQSIVQGSQQPTSVHLNIIKDNQFSEDEQYEESFDEFDYDEEDYNEDEDYYSLDSQDDYEDYDSYDDDELKKVKLRYIGYPKEYSEIFSKLTKHIQDHAEKQ</sequence>
<name>A0A5J4U2M5_9EUKA</name>
<reference evidence="2 3" key="1">
    <citation type="submission" date="2019-03" db="EMBL/GenBank/DDBJ databases">
        <title>Single cell metagenomics reveals metabolic interactions within the superorganism composed of flagellate Streblomastix strix and complex community of Bacteroidetes bacteria on its surface.</title>
        <authorList>
            <person name="Treitli S.C."/>
            <person name="Kolisko M."/>
            <person name="Husnik F."/>
            <person name="Keeling P."/>
            <person name="Hampl V."/>
        </authorList>
    </citation>
    <scope>NUCLEOTIDE SEQUENCE [LARGE SCALE GENOMIC DNA]</scope>
    <source>
        <strain evidence="2">ST1C</strain>
    </source>
</reference>
<dbReference type="AlphaFoldDB" id="A0A5J4U2M5"/>
<evidence type="ECO:0000256" key="1">
    <source>
        <dbReference type="SAM" id="MobiDB-lite"/>
    </source>
</evidence>
<dbReference type="EMBL" id="SNRW01021457">
    <property type="protein sequence ID" value="KAA6364598.1"/>
    <property type="molecule type" value="Genomic_DNA"/>
</dbReference>
<comment type="caution">
    <text evidence="2">The sequence shown here is derived from an EMBL/GenBank/DDBJ whole genome shotgun (WGS) entry which is preliminary data.</text>
</comment>
<protein>
    <submittedName>
        <fullName evidence="2">Uncharacterized protein</fullName>
    </submittedName>
</protein>
<feature type="region of interest" description="Disordered" evidence="1">
    <location>
        <begin position="125"/>
        <end position="153"/>
    </location>
</feature>